<dbReference type="CDD" id="cd00085">
    <property type="entry name" value="HNHc"/>
    <property type="match status" value="1"/>
</dbReference>
<evidence type="ECO:0000313" key="3">
    <source>
        <dbReference type="Proteomes" id="UP000017834"/>
    </source>
</evidence>
<reference evidence="2 3" key="1">
    <citation type="journal article" date="2014" name="Genome Announc.">
        <title>Draft Genome Sequence of Enterobacter cloacae Strain S611.</title>
        <authorList>
            <person name="Wang D."/>
            <person name="Han C.S."/>
            <person name="Dichosa A.E."/>
            <person name="Gleasner C.D."/>
            <person name="Johnson S.L."/>
            <person name="Daligault H.E."/>
            <person name="Davenport K.W."/>
            <person name="Li P.E."/>
            <person name="Pierson E.A."/>
            <person name="Pierson L.S.III."/>
        </authorList>
    </citation>
    <scope>NUCLEOTIDE SEQUENCE [LARGE SCALE GENOMIC DNA]</scope>
    <source>
        <strain evidence="2 3">S611</strain>
    </source>
</reference>
<feature type="domain" description="HNH" evidence="1">
    <location>
        <begin position="32"/>
        <end position="71"/>
    </location>
</feature>
<dbReference type="GO" id="GO:0004519">
    <property type="term" value="F:endonuclease activity"/>
    <property type="evidence" value="ECO:0007669"/>
    <property type="project" value="UniProtKB-KW"/>
</dbReference>
<dbReference type="Gene3D" id="1.10.30.50">
    <property type="match status" value="1"/>
</dbReference>
<dbReference type="InterPro" id="IPR003615">
    <property type="entry name" value="HNH_nuc"/>
</dbReference>
<keyword evidence="2" id="KW-0378">Hydrolase</keyword>
<protein>
    <submittedName>
        <fullName evidence="2">HNH endonuclease family protein</fullName>
    </submittedName>
</protein>
<sequence length="204" mass="23364">MRPVERPAYTGPAVTHYQAYLQPLIEAFGTYCSYCERLDKFDVEHVAPKSLNPALATTWSNMLLGCPRCNRDFKRSNNNSRLNYVWPDTHNTYKLLKYWPDGRVQPASGLDEDMHEYVVNTINLVCLDDSAQPQNHLNLARRAAFNVAELFLAHYENETMSIDDVLTGATQGHWSVWFTVFQAHPQVLAALETLHPNTAIHRPY</sequence>
<evidence type="ECO:0000259" key="1">
    <source>
        <dbReference type="Pfam" id="PF01844"/>
    </source>
</evidence>
<proteinExistence type="predicted"/>
<keyword evidence="2" id="KW-0540">Nuclease</keyword>
<comment type="caution">
    <text evidence="2">The sequence shown here is derived from an EMBL/GenBank/DDBJ whole genome shotgun (WGS) entry which is preliminary data.</text>
</comment>
<dbReference type="Pfam" id="PF01844">
    <property type="entry name" value="HNH"/>
    <property type="match status" value="1"/>
</dbReference>
<keyword evidence="2" id="KW-0255">Endonuclease</keyword>
<gene>
    <name evidence="2" type="ORF">EDP2_2264</name>
</gene>
<dbReference type="Proteomes" id="UP000017834">
    <property type="component" value="Unassembled WGS sequence"/>
</dbReference>
<dbReference type="InterPro" id="IPR002711">
    <property type="entry name" value="HNH"/>
</dbReference>
<evidence type="ECO:0000313" key="2">
    <source>
        <dbReference type="EMBL" id="ESS56169.1"/>
    </source>
</evidence>
<keyword evidence="3" id="KW-1185">Reference proteome</keyword>
<dbReference type="EMBL" id="AXOM01000053">
    <property type="protein sequence ID" value="ESS56169.1"/>
    <property type="molecule type" value="Genomic_DNA"/>
</dbReference>
<name>A0ABN0Q2S1_ENTCL</name>
<accession>A0ABN0Q2S1</accession>
<organism evidence="2 3">
    <name type="scientific">Enterobacter cloacae S611</name>
    <dbReference type="NCBI Taxonomy" id="1399146"/>
    <lineage>
        <taxon>Bacteria</taxon>
        <taxon>Pseudomonadati</taxon>
        <taxon>Pseudomonadota</taxon>
        <taxon>Gammaproteobacteria</taxon>
        <taxon>Enterobacterales</taxon>
        <taxon>Enterobacteriaceae</taxon>
        <taxon>Enterobacter</taxon>
        <taxon>Enterobacter cloacae complex</taxon>
    </lineage>
</organism>